<keyword evidence="5" id="KW-0479">Metal-binding</keyword>
<comment type="catalytic activity">
    <reaction evidence="9">
        <text>a 5'-end NAD(+)-phospho-ribonucleoside in mRNA + H2O = a 5'-end phospho-adenosine-phospho-ribonucleoside in mRNA + beta-nicotinamide D-ribonucleotide + 2 H(+)</text>
        <dbReference type="Rhea" id="RHEA:60876"/>
        <dbReference type="Rhea" id="RHEA-COMP:15698"/>
        <dbReference type="Rhea" id="RHEA-COMP:15719"/>
        <dbReference type="ChEBI" id="CHEBI:14649"/>
        <dbReference type="ChEBI" id="CHEBI:15377"/>
        <dbReference type="ChEBI" id="CHEBI:15378"/>
        <dbReference type="ChEBI" id="CHEBI:144029"/>
        <dbReference type="ChEBI" id="CHEBI:144051"/>
    </reaction>
    <physiologicalReaction direction="left-to-right" evidence="9">
        <dbReference type="Rhea" id="RHEA:60877"/>
    </physiologicalReaction>
</comment>
<dbReference type="Pfam" id="PF00293">
    <property type="entry name" value="NUDIX"/>
    <property type="match status" value="1"/>
</dbReference>
<dbReference type="InterPro" id="IPR015375">
    <property type="entry name" value="NADH_PPase-like_N"/>
</dbReference>
<evidence type="ECO:0000256" key="4">
    <source>
        <dbReference type="ARBA" id="ARBA00012381"/>
    </source>
</evidence>
<evidence type="ECO:0000256" key="9">
    <source>
        <dbReference type="ARBA" id="ARBA00023679"/>
    </source>
</evidence>
<dbReference type="PANTHER" id="PTHR42904">
    <property type="entry name" value="NUDIX HYDROLASE, NUDC SUBFAMILY"/>
    <property type="match status" value="1"/>
</dbReference>
<dbReference type="CDD" id="cd03429">
    <property type="entry name" value="NUDIX_NADH_pyrophosphatase_Nudt13"/>
    <property type="match status" value="1"/>
</dbReference>
<keyword evidence="6 11" id="KW-0378">Hydrolase</keyword>
<evidence type="ECO:0000256" key="2">
    <source>
        <dbReference type="ARBA" id="ARBA00001947"/>
    </source>
</evidence>
<accession>A0ABV8LJG2</accession>
<evidence type="ECO:0000256" key="6">
    <source>
        <dbReference type="ARBA" id="ARBA00022801"/>
    </source>
</evidence>
<dbReference type="PANTHER" id="PTHR42904:SF6">
    <property type="entry name" value="NAD-CAPPED RNA HYDROLASE NUDT12"/>
    <property type="match status" value="1"/>
</dbReference>
<dbReference type="EMBL" id="JBHSAY010000005">
    <property type="protein sequence ID" value="MFC4130460.1"/>
    <property type="molecule type" value="Genomic_DNA"/>
</dbReference>
<organism evidence="11 12">
    <name type="scientific">Hamadaea flava</name>
    <dbReference type="NCBI Taxonomy" id="1742688"/>
    <lineage>
        <taxon>Bacteria</taxon>
        <taxon>Bacillati</taxon>
        <taxon>Actinomycetota</taxon>
        <taxon>Actinomycetes</taxon>
        <taxon>Micromonosporales</taxon>
        <taxon>Micromonosporaceae</taxon>
        <taxon>Hamadaea</taxon>
    </lineage>
</organism>
<comment type="cofactor">
    <cofactor evidence="2">
        <name>Zn(2+)</name>
        <dbReference type="ChEBI" id="CHEBI:29105"/>
    </cofactor>
</comment>
<dbReference type="RefSeq" id="WP_253757851.1">
    <property type="nucleotide sequence ID" value="NZ_JAMZDZ010000001.1"/>
</dbReference>
<evidence type="ECO:0000256" key="5">
    <source>
        <dbReference type="ARBA" id="ARBA00022723"/>
    </source>
</evidence>
<evidence type="ECO:0000256" key="8">
    <source>
        <dbReference type="ARBA" id="ARBA00023027"/>
    </source>
</evidence>
<sequence length="307" mass="33616">MPALPDLPPLSRSAIDRAAHLRRDPQALAEAWERGLVLVVGPDDKALVRDGRLVLLPPAQAPQGERLFLGMAEDQPYFAIDGDLVPEAVTGEAPELLGEPQHLWQIGDTLPDFDAGLFTEAVALIKWHRDHLYSPATGEKTEVSDGGWVRRQADGTQHFPRTDVASIVLVHDGLPGPEGRALLGSNAMWAKAARKRYSTLAGFVEPGESGEAAIAREVREEVGVEIFDITYICSQPWPFPRSLMLGYLAQADPAARITTDPSEIVHARWFTRAEIEAAMADPEGAEIALPMKAAISTFLIQRWLDLR</sequence>
<dbReference type="InterPro" id="IPR020084">
    <property type="entry name" value="NUDIX_hydrolase_CS"/>
</dbReference>
<dbReference type="InterPro" id="IPR015797">
    <property type="entry name" value="NUDIX_hydrolase-like_dom_sf"/>
</dbReference>
<gene>
    <name evidence="11" type="primary">nudC</name>
    <name evidence="11" type="ORF">ACFOZ4_07570</name>
</gene>
<keyword evidence="8" id="KW-0520">NAD</keyword>
<comment type="caution">
    <text evidence="11">The sequence shown here is derived from an EMBL/GenBank/DDBJ whole genome shotgun (WGS) entry which is preliminary data.</text>
</comment>
<dbReference type="Gene3D" id="3.90.79.10">
    <property type="entry name" value="Nucleoside Triphosphate Pyrophosphohydrolase"/>
    <property type="match status" value="1"/>
</dbReference>
<dbReference type="GO" id="GO:0016787">
    <property type="term" value="F:hydrolase activity"/>
    <property type="evidence" value="ECO:0007669"/>
    <property type="project" value="UniProtKB-KW"/>
</dbReference>
<evidence type="ECO:0000256" key="7">
    <source>
        <dbReference type="ARBA" id="ARBA00022842"/>
    </source>
</evidence>
<dbReference type="InterPro" id="IPR049734">
    <property type="entry name" value="NudC-like_C"/>
</dbReference>
<evidence type="ECO:0000259" key="10">
    <source>
        <dbReference type="PROSITE" id="PS51462"/>
    </source>
</evidence>
<keyword evidence="12" id="KW-1185">Reference proteome</keyword>
<evidence type="ECO:0000313" key="11">
    <source>
        <dbReference type="EMBL" id="MFC4130460.1"/>
    </source>
</evidence>
<dbReference type="InterPro" id="IPR050241">
    <property type="entry name" value="NAD-cap_RNA_hydrolase_NudC"/>
</dbReference>
<dbReference type="SUPFAM" id="SSF55811">
    <property type="entry name" value="Nudix"/>
    <property type="match status" value="1"/>
</dbReference>
<dbReference type="PROSITE" id="PS51462">
    <property type="entry name" value="NUDIX"/>
    <property type="match status" value="1"/>
</dbReference>
<feature type="domain" description="Nudix hydrolase" evidence="10">
    <location>
        <begin position="160"/>
        <end position="293"/>
    </location>
</feature>
<proteinExistence type="inferred from homology"/>
<dbReference type="EC" id="3.6.1.22" evidence="4"/>
<reference evidence="12" key="1">
    <citation type="journal article" date="2019" name="Int. J. Syst. Evol. Microbiol.">
        <title>The Global Catalogue of Microorganisms (GCM) 10K type strain sequencing project: providing services to taxonomists for standard genome sequencing and annotation.</title>
        <authorList>
            <consortium name="The Broad Institute Genomics Platform"/>
            <consortium name="The Broad Institute Genome Sequencing Center for Infectious Disease"/>
            <person name="Wu L."/>
            <person name="Ma J."/>
        </authorList>
    </citation>
    <scope>NUCLEOTIDE SEQUENCE [LARGE SCALE GENOMIC DNA]</scope>
    <source>
        <strain evidence="12">CGMCC 4.7289</strain>
    </source>
</reference>
<comment type="similarity">
    <text evidence="3">Belongs to the Nudix hydrolase family. NudC subfamily.</text>
</comment>
<keyword evidence="7" id="KW-0460">Magnesium</keyword>
<dbReference type="Gene3D" id="3.90.79.20">
    <property type="match status" value="1"/>
</dbReference>
<dbReference type="InterPro" id="IPR000086">
    <property type="entry name" value="NUDIX_hydrolase_dom"/>
</dbReference>
<name>A0ABV8LJG2_9ACTN</name>
<evidence type="ECO:0000313" key="12">
    <source>
        <dbReference type="Proteomes" id="UP001595816"/>
    </source>
</evidence>
<dbReference type="Pfam" id="PF09296">
    <property type="entry name" value="NUDIX-like"/>
    <property type="match status" value="1"/>
</dbReference>
<dbReference type="NCBIfam" id="NF001299">
    <property type="entry name" value="PRK00241.1"/>
    <property type="match status" value="1"/>
</dbReference>
<comment type="cofactor">
    <cofactor evidence="1">
        <name>Mg(2+)</name>
        <dbReference type="ChEBI" id="CHEBI:18420"/>
    </cofactor>
</comment>
<dbReference type="Proteomes" id="UP001595816">
    <property type="component" value="Unassembled WGS sequence"/>
</dbReference>
<evidence type="ECO:0000256" key="1">
    <source>
        <dbReference type="ARBA" id="ARBA00001946"/>
    </source>
</evidence>
<protein>
    <recommendedName>
        <fullName evidence="4">NAD(+) diphosphatase</fullName>
        <ecNumber evidence="4">3.6.1.22</ecNumber>
    </recommendedName>
</protein>
<dbReference type="PROSITE" id="PS00893">
    <property type="entry name" value="NUDIX_BOX"/>
    <property type="match status" value="1"/>
</dbReference>
<evidence type="ECO:0000256" key="3">
    <source>
        <dbReference type="ARBA" id="ARBA00009595"/>
    </source>
</evidence>